<accession>A0A9P6L7H9</accession>
<dbReference type="EMBL" id="WIUZ02000006">
    <property type="protein sequence ID" value="KAF9786024.1"/>
    <property type="molecule type" value="Genomic_DNA"/>
</dbReference>
<comment type="caution">
    <text evidence="2">The sequence shown here is derived from an EMBL/GenBank/DDBJ whole genome shotgun (WGS) entry which is preliminary data.</text>
</comment>
<evidence type="ECO:0000313" key="2">
    <source>
        <dbReference type="EMBL" id="KAF9786024.1"/>
    </source>
</evidence>
<keyword evidence="2" id="KW-0378">Hydrolase</keyword>
<dbReference type="Proteomes" id="UP000736335">
    <property type="component" value="Unassembled WGS sequence"/>
</dbReference>
<dbReference type="AlphaFoldDB" id="A0A9P6L7H9"/>
<dbReference type="InterPro" id="IPR029058">
    <property type="entry name" value="AB_hydrolase_fold"/>
</dbReference>
<dbReference type="GO" id="GO:0016787">
    <property type="term" value="F:hydrolase activity"/>
    <property type="evidence" value="ECO:0007669"/>
    <property type="project" value="UniProtKB-KW"/>
</dbReference>
<proteinExistence type="predicted"/>
<dbReference type="Gene3D" id="3.40.50.1820">
    <property type="entry name" value="alpha/beta hydrolase"/>
    <property type="match status" value="1"/>
</dbReference>
<evidence type="ECO:0000259" key="1">
    <source>
        <dbReference type="Pfam" id="PF01738"/>
    </source>
</evidence>
<keyword evidence="3" id="KW-1185">Reference proteome</keyword>
<evidence type="ECO:0000313" key="3">
    <source>
        <dbReference type="Proteomes" id="UP000736335"/>
    </source>
</evidence>
<organism evidence="2 3">
    <name type="scientific">Thelephora terrestris</name>
    <dbReference type="NCBI Taxonomy" id="56493"/>
    <lineage>
        <taxon>Eukaryota</taxon>
        <taxon>Fungi</taxon>
        <taxon>Dikarya</taxon>
        <taxon>Basidiomycota</taxon>
        <taxon>Agaricomycotina</taxon>
        <taxon>Agaricomycetes</taxon>
        <taxon>Thelephorales</taxon>
        <taxon>Thelephoraceae</taxon>
        <taxon>Thelephora</taxon>
    </lineage>
</organism>
<dbReference type="Pfam" id="PF01738">
    <property type="entry name" value="DLH"/>
    <property type="match status" value="1"/>
</dbReference>
<feature type="domain" description="Dienelactone hydrolase" evidence="1">
    <location>
        <begin position="37"/>
        <end position="252"/>
    </location>
</feature>
<dbReference type="PANTHER" id="PTHR47668">
    <property type="entry name" value="DIENELACTONE HYDROLASE FAMILY PROTEIN (AFU_ORTHOLOGUE AFUA_6G01940)"/>
    <property type="match status" value="1"/>
</dbReference>
<name>A0A9P6L7H9_9AGAM</name>
<dbReference type="PANTHER" id="PTHR47668:SF1">
    <property type="entry name" value="DIENELACTONE HYDROLASE DOMAIN-CONTAINING PROTEIN-RELATED"/>
    <property type="match status" value="1"/>
</dbReference>
<reference evidence="2" key="1">
    <citation type="journal article" date="2020" name="Nat. Commun.">
        <title>Large-scale genome sequencing of mycorrhizal fungi provides insights into the early evolution of symbiotic traits.</title>
        <authorList>
            <person name="Miyauchi S."/>
            <person name="Kiss E."/>
            <person name="Kuo A."/>
            <person name="Drula E."/>
            <person name="Kohler A."/>
            <person name="Sanchez-Garcia M."/>
            <person name="Morin E."/>
            <person name="Andreopoulos B."/>
            <person name="Barry K.W."/>
            <person name="Bonito G."/>
            <person name="Buee M."/>
            <person name="Carver A."/>
            <person name="Chen C."/>
            <person name="Cichocki N."/>
            <person name="Clum A."/>
            <person name="Culley D."/>
            <person name="Crous P.W."/>
            <person name="Fauchery L."/>
            <person name="Girlanda M."/>
            <person name="Hayes R.D."/>
            <person name="Keri Z."/>
            <person name="LaButti K."/>
            <person name="Lipzen A."/>
            <person name="Lombard V."/>
            <person name="Magnuson J."/>
            <person name="Maillard F."/>
            <person name="Murat C."/>
            <person name="Nolan M."/>
            <person name="Ohm R.A."/>
            <person name="Pangilinan J."/>
            <person name="Pereira M.F."/>
            <person name="Perotto S."/>
            <person name="Peter M."/>
            <person name="Pfister S."/>
            <person name="Riley R."/>
            <person name="Sitrit Y."/>
            <person name="Stielow J.B."/>
            <person name="Szollosi G."/>
            <person name="Zifcakova L."/>
            <person name="Stursova M."/>
            <person name="Spatafora J.W."/>
            <person name="Tedersoo L."/>
            <person name="Vaario L.M."/>
            <person name="Yamada A."/>
            <person name="Yan M."/>
            <person name="Wang P."/>
            <person name="Xu J."/>
            <person name="Bruns T."/>
            <person name="Baldrian P."/>
            <person name="Vilgalys R."/>
            <person name="Dunand C."/>
            <person name="Henrissat B."/>
            <person name="Grigoriev I.V."/>
            <person name="Hibbett D."/>
            <person name="Nagy L.G."/>
            <person name="Martin F.M."/>
        </authorList>
    </citation>
    <scope>NUCLEOTIDE SEQUENCE</scope>
    <source>
        <strain evidence="2">UH-Tt-Lm1</strain>
    </source>
</reference>
<dbReference type="OrthoDB" id="2147163at2759"/>
<protein>
    <submittedName>
        <fullName evidence="2">Dienelactone hydrolase</fullName>
    </submittedName>
</protein>
<sequence>MTTVHNPNKACCSIPPVQAEYTAKGTYKSHGAFDRAYVTGDNSETALIIVYDIFGYFPQTLQGADILAKTLGVQVFMPDFFGEGNTFDIKKFPPKTDQDKKDIQDFFGGVGSPPPAATRLVDFAHGLKREGFKKIGALGYCWGGKVVIMGALTEGNPLDAISIVHPAMISSKDAEGLSVPSGIYFSKDESREEFDKIVDVLSKKSFSAKVDSKYYSNMFHGWAAARGNLSDPENKREYEDLYSRAAAFFTNALALV</sequence>
<dbReference type="SUPFAM" id="SSF53474">
    <property type="entry name" value="alpha/beta-Hydrolases"/>
    <property type="match status" value="1"/>
</dbReference>
<reference evidence="2" key="2">
    <citation type="submission" date="2020-11" db="EMBL/GenBank/DDBJ databases">
        <authorList>
            <consortium name="DOE Joint Genome Institute"/>
            <person name="Kuo A."/>
            <person name="Miyauchi S."/>
            <person name="Kiss E."/>
            <person name="Drula E."/>
            <person name="Kohler A."/>
            <person name="Sanchez-Garcia M."/>
            <person name="Andreopoulos B."/>
            <person name="Barry K.W."/>
            <person name="Bonito G."/>
            <person name="Buee M."/>
            <person name="Carver A."/>
            <person name="Chen C."/>
            <person name="Cichocki N."/>
            <person name="Clum A."/>
            <person name="Culley D."/>
            <person name="Crous P.W."/>
            <person name="Fauchery L."/>
            <person name="Girlanda M."/>
            <person name="Hayes R."/>
            <person name="Keri Z."/>
            <person name="Labutti K."/>
            <person name="Lipzen A."/>
            <person name="Lombard V."/>
            <person name="Magnuson J."/>
            <person name="Maillard F."/>
            <person name="Morin E."/>
            <person name="Murat C."/>
            <person name="Nolan M."/>
            <person name="Ohm R."/>
            <person name="Pangilinan J."/>
            <person name="Pereira M."/>
            <person name="Perotto S."/>
            <person name="Peter M."/>
            <person name="Riley R."/>
            <person name="Sitrit Y."/>
            <person name="Stielow B."/>
            <person name="Szollosi G."/>
            <person name="Zifcakova L."/>
            <person name="Stursova M."/>
            <person name="Spatafora J.W."/>
            <person name="Tedersoo L."/>
            <person name="Vaario L.-M."/>
            <person name="Yamada A."/>
            <person name="Yan M."/>
            <person name="Wang P."/>
            <person name="Xu J."/>
            <person name="Bruns T."/>
            <person name="Baldrian P."/>
            <person name="Vilgalys R."/>
            <person name="Henrissat B."/>
            <person name="Grigoriev I.V."/>
            <person name="Hibbett D."/>
            <person name="Nagy L.G."/>
            <person name="Martin F.M."/>
        </authorList>
    </citation>
    <scope>NUCLEOTIDE SEQUENCE</scope>
    <source>
        <strain evidence="2">UH-Tt-Lm1</strain>
    </source>
</reference>
<dbReference type="InterPro" id="IPR002925">
    <property type="entry name" value="Dienelactn_hydro"/>
</dbReference>
<gene>
    <name evidence="2" type="ORF">BJ322DRAFT_1099763</name>
</gene>